<evidence type="ECO:0000313" key="2">
    <source>
        <dbReference type="Proteomes" id="UP000286931"/>
    </source>
</evidence>
<organism evidence="1 2">
    <name type="scientific">Embleya hyalina</name>
    <dbReference type="NCBI Taxonomy" id="516124"/>
    <lineage>
        <taxon>Bacteria</taxon>
        <taxon>Bacillati</taxon>
        <taxon>Actinomycetota</taxon>
        <taxon>Actinomycetes</taxon>
        <taxon>Kitasatosporales</taxon>
        <taxon>Streptomycetaceae</taxon>
        <taxon>Embleya</taxon>
    </lineage>
</organism>
<protein>
    <submittedName>
        <fullName evidence="1">Uncharacterized protein</fullName>
    </submittedName>
</protein>
<sequence>MTCVLGGQSNADGYGRLGKRCGPSHDLTGNAVVRSTAAPAIDNLSMASESSLLVRPGDMLDSLVPQHV</sequence>
<dbReference type="AlphaFoldDB" id="A0A401Z4Q7"/>
<dbReference type="Proteomes" id="UP000286931">
    <property type="component" value="Unassembled WGS sequence"/>
</dbReference>
<dbReference type="EMBL" id="BIFH01000053">
    <property type="protein sequence ID" value="GCE01806.1"/>
    <property type="molecule type" value="Genomic_DNA"/>
</dbReference>
<comment type="caution">
    <text evidence="1">The sequence shown here is derived from an EMBL/GenBank/DDBJ whole genome shotgun (WGS) entry which is preliminary data.</text>
</comment>
<reference evidence="1 2" key="1">
    <citation type="submission" date="2018-12" db="EMBL/GenBank/DDBJ databases">
        <title>Draft genome sequence of Embleya hyalina NBRC 13850T.</title>
        <authorList>
            <person name="Komaki H."/>
            <person name="Hosoyama A."/>
            <person name="Kimura A."/>
            <person name="Ichikawa N."/>
            <person name="Tamura T."/>
        </authorList>
    </citation>
    <scope>NUCLEOTIDE SEQUENCE [LARGE SCALE GENOMIC DNA]</scope>
    <source>
        <strain evidence="1 2">NBRC 13850</strain>
    </source>
</reference>
<gene>
    <name evidence="1" type="ORF">EHYA_09580</name>
</gene>
<accession>A0A401Z4Q7</accession>
<name>A0A401Z4Q7_9ACTN</name>
<evidence type="ECO:0000313" key="1">
    <source>
        <dbReference type="EMBL" id="GCE01806.1"/>
    </source>
</evidence>
<proteinExistence type="predicted"/>
<keyword evidence="2" id="KW-1185">Reference proteome</keyword>